<dbReference type="GO" id="GO:0051607">
    <property type="term" value="P:defense response to virus"/>
    <property type="evidence" value="ECO:0007669"/>
    <property type="project" value="UniProtKB-KW"/>
</dbReference>
<evidence type="ECO:0000256" key="4">
    <source>
        <dbReference type="ARBA" id="ARBA00023118"/>
    </source>
</evidence>
<gene>
    <name evidence="7" type="ORF">NCTC10297_00137</name>
</gene>
<name>A0A3S4QZR3_9GAMM</name>
<evidence type="ECO:0000256" key="6">
    <source>
        <dbReference type="SAM" id="Phobius"/>
    </source>
</evidence>
<dbReference type="KEGG" id="mcun:NCTC10297_00137"/>
<dbReference type="Proteomes" id="UP000274100">
    <property type="component" value="Chromosome"/>
</dbReference>
<keyword evidence="3" id="KW-0963">Cytoplasm</keyword>
<dbReference type="InterPro" id="IPR010160">
    <property type="entry name" value="CRISPR-assoc_prot_Cmr5"/>
</dbReference>
<keyword evidence="6" id="KW-1133">Transmembrane helix</keyword>
<comment type="subcellular location">
    <subcellularLocation>
        <location evidence="1">Cytoplasm</location>
    </subcellularLocation>
</comment>
<dbReference type="OrthoDB" id="8612426at2"/>
<dbReference type="NCBIfam" id="TIGR01881">
    <property type="entry name" value="cas_Cmr5"/>
    <property type="match status" value="1"/>
</dbReference>
<keyword evidence="4" id="KW-0051">Antiviral defense</keyword>
<dbReference type="GO" id="GO:0005737">
    <property type="term" value="C:cytoplasm"/>
    <property type="evidence" value="ECO:0007669"/>
    <property type="project" value="UniProtKB-SubCell"/>
</dbReference>
<evidence type="ECO:0000313" key="8">
    <source>
        <dbReference type="Proteomes" id="UP000274100"/>
    </source>
</evidence>
<keyword evidence="6" id="KW-0472">Membrane</keyword>
<organism evidence="7 8">
    <name type="scientific">Moraxella cuniculi</name>
    <dbReference type="NCBI Taxonomy" id="34061"/>
    <lineage>
        <taxon>Bacteria</taxon>
        <taxon>Pseudomonadati</taxon>
        <taxon>Pseudomonadota</taxon>
        <taxon>Gammaproteobacteria</taxon>
        <taxon>Moraxellales</taxon>
        <taxon>Moraxellaceae</taxon>
        <taxon>Moraxella</taxon>
    </lineage>
</organism>
<dbReference type="EMBL" id="LR134343">
    <property type="protein sequence ID" value="VEG12221.1"/>
    <property type="molecule type" value="Genomic_DNA"/>
</dbReference>
<reference evidence="7 8" key="1">
    <citation type="submission" date="2018-12" db="EMBL/GenBank/DDBJ databases">
        <authorList>
            <consortium name="Pathogen Informatics"/>
        </authorList>
    </citation>
    <scope>NUCLEOTIDE SEQUENCE [LARGE SCALE GENOMIC DNA]</scope>
    <source>
        <strain evidence="7 8">NCTC10297</strain>
    </source>
</reference>
<dbReference type="SUPFAM" id="SSF158568">
    <property type="entry name" value="AF1862-like"/>
    <property type="match status" value="1"/>
</dbReference>
<dbReference type="Gene3D" id="1.10.520.30">
    <property type="entry name" value="AF1862-like domain"/>
    <property type="match status" value="1"/>
</dbReference>
<evidence type="ECO:0000256" key="3">
    <source>
        <dbReference type="ARBA" id="ARBA00022490"/>
    </source>
</evidence>
<dbReference type="InterPro" id="IPR023101">
    <property type="entry name" value="AF1862-like_dom_sf"/>
</dbReference>
<protein>
    <recommendedName>
        <fullName evidence="5">CRISPR type III-B/RAMP module-associated protein Cmr5</fullName>
    </recommendedName>
</protein>
<evidence type="ECO:0000256" key="1">
    <source>
        <dbReference type="ARBA" id="ARBA00004496"/>
    </source>
</evidence>
<feature type="transmembrane region" description="Helical" evidence="6">
    <location>
        <begin position="43"/>
        <end position="65"/>
    </location>
</feature>
<evidence type="ECO:0000256" key="5">
    <source>
        <dbReference type="ARBA" id="ARBA00030001"/>
    </source>
</evidence>
<evidence type="ECO:0000313" key="7">
    <source>
        <dbReference type="EMBL" id="VEG12221.1"/>
    </source>
</evidence>
<comment type="similarity">
    <text evidence="2">Belongs to the CRISPR system Cmr5 family.</text>
</comment>
<proteinExistence type="inferred from homology"/>
<sequence length="131" mass="15107">MTQATVVKKPTAQIRTQKYAEIAYPLVEDVKNDAKMEAKYRTLALAFPTMIMQSGLVQAIGFLMAKNEDHHKKILDHLTKLLDHQITPKDLYKKIYKSDIAEYQLLTRKAIEASGWLKRYAQALLKDDKEK</sequence>
<evidence type="ECO:0000256" key="2">
    <source>
        <dbReference type="ARBA" id="ARBA00006161"/>
    </source>
</evidence>
<dbReference type="Pfam" id="PF09701">
    <property type="entry name" value="Cas_Cmr5"/>
    <property type="match status" value="1"/>
</dbReference>
<keyword evidence="6" id="KW-0812">Transmembrane</keyword>
<dbReference type="AlphaFoldDB" id="A0A3S4QZR3"/>
<accession>A0A3S4QZR3</accession>
<dbReference type="RefSeq" id="WP_126329409.1">
    <property type="nucleotide sequence ID" value="NZ_LR134343.1"/>
</dbReference>